<dbReference type="PRINTS" id="PR00943">
    <property type="entry name" value="CUATPASE"/>
</dbReference>
<dbReference type="PANTHER" id="PTHR43520:SF8">
    <property type="entry name" value="P-TYPE CU(+) TRANSPORTER"/>
    <property type="match status" value="1"/>
</dbReference>
<proteinExistence type="inferred from homology"/>
<dbReference type="PROSITE" id="PS01047">
    <property type="entry name" value="HMA_1"/>
    <property type="match status" value="1"/>
</dbReference>
<keyword evidence="4 11" id="KW-0812">Transmembrane</keyword>
<dbReference type="FunFam" id="2.70.150.10:FF:000020">
    <property type="entry name" value="Copper-exporting P-type ATPase A"/>
    <property type="match status" value="1"/>
</dbReference>
<feature type="transmembrane region" description="Helical" evidence="11">
    <location>
        <begin position="92"/>
        <end position="112"/>
    </location>
</feature>
<evidence type="ECO:0000259" key="12">
    <source>
        <dbReference type="PROSITE" id="PS50846"/>
    </source>
</evidence>
<dbReference type="EC" id="3.6.3.3" evidence="13"/>
<dbReference type="CDD" id="cd00371">
    <property type="entry name" value="HMA"/>
    <property type="match status" value="1"/>
</dbReference>
<feature type="transmembrane region" description="Helical" evidence="11">
    <location>
        <begin position="340"/>
        <end position="362"/>
    </location>
</feature>
<dbReference type="PROSITE" id="PS00154">
    <property type="entry name" value="ATPASE_E1_E2"/>
    <property type="match status" value="1"/>
</dbReference>
<feature type="transmembrane region" description="Helical" evidence="11">
    <location>
        <begin position="368"/>
        <end position="391"/>
    </location>
</feature>
<dbReference type="InterPro" id="IPR001757">
    <property type="entry name" value="P_typ_ATPase"/>
</dbReference>
<keyword evidence="8" id="KW-1278">Translocase</keyword>
<keyword evidence="9 11" id="KW-1133">Transmembrane helix</keyword>
<sequence length="738" mass="79093">MTQVKSFPVTGMTCAACAASVENALNDAEGVAKAEVNYANSSVKIEFDQLDFNTDSLKATLNGLGYDMIVEDDEDVAQEEAEKQQASELKTLINHTIGAAVFTAPIMVIGMFFPNIPFANWIMMVLTLPVLTVFGKRFFVSAVNQLKHKTTNMDTLVALSTGIAFIFSLFNTAYPKFWLEKGLEAHVYFEASAAIISFILVGKFLEEKAKSNTSSAIKKLIGLQPKEVTLIAKDGSEKIIPIKDVVVGDVLLVKPGDKIPVDGTVVSGTSNIDESMISGEPIPVQKIASDPVYAGTINQSGSFQFKADKVGSQTILAHIIKMVQEAQGSKAPVQALVDKIAAVFVPTVLVLSVITFFVWLAFGGDQAFSHGLLAAVTVLVIACPCALGLATPTAIMVGVGKGADNNILVKDAESLERAHLINTLVLDKTGTITEGAPRVVKEIWIAKDDKFKAILNSIESQSGHPLASAITAKYGTYKLGETDNFSIEDLPGKGIMASHKETAYFIGNKKLMDESNIKIPVELEKKAFQWQAAANTVVFFSDSKNMIGVFAIADPIKESSQQAVKVLQQKGIEVIMLTGDNEQTAKAVSQQIGIDQYKAQVMPSDKAAFIKELQSEGKIVAMVGDGINDAEALALADISIAMGKGSDIAIDVAKMTLISSDLMTIPKAMALSKQTVNAVKQNLFWAFIYNLIGIPIAAGVLYSFNGFLLNPMIAAAAMAFSSVSVVLNSLRVKWKPLI</sequence>
<feature type="transmembrane region" description="Helical" evidence="11">
    <location>
        <begin position="683"/>
        <end position="702"/>
    </location>
</feature>
<evidence type="ECO:0000256" key="7">
    <source>
        <dbReference type="ARBA" id="ARBA00022840"/>
    </source>
</evidence>
<dbReference type="SFLD" id="SFLDF00027">
    <property type="entry name" value="p-type_atpase"/>
    <property type="match status" value="1"/>
</dbReference>
<keyword evidence="13" id="KW-0378">Hydrolase</keyword>
<dbReference type="InterPro" id="IPR023214">
    <property type="entry name" value="HAD_sf"/>
</dbReference>
<dbReference type="Gene3D" id="3.40.1110.10">
    <property type="entry name" value="Calcium-transporting ATPase, cytoplasmic domain N"/>
    <property type="match status" value="1"/>
</dbReference>
<evidence type="ECO:0000256" key="5">
    <source>
        <dbReference type="ARBA" id="ARBA00022723"/>
    </source>
</evidence>
<dbReference type="Pfam" id="PF00403">
    <property type="entry name" value="HMA"/>
    <property type="match status" value="1"/>
</dbReference>
<evidence type="ECO:0000256" key="8">
    <source>
        <dbReference type="ARBA" id="ARBA00022967"/>
    </source>
</evidence>
<evidence type="ECO:0000256" key="2">
    <source>
        <dbReference type="ARBA" id="ARBA00006024"/>
    </source>
</evidence>
<feature type="transmembrane region" description="Helical" evidence="11">
    <location>
        <begin position="118"/>
        <end position="135"/>
    </location>
</feature>
<dbReference type="SFLD" id="SFLDG00002">
    <property type="entry name" value="C1.7:_P-type_atpase_like"/>
    <property type="match status" value="1"/>
</dbReference>
<dbReference type="InterPro" id="IPR023299">
    <property type="entry name" value="ATPase_P-typ_cyto_dom_N"/>
</dbReference>
<comment type="subcellular location">
    <subcellularLocation>
        <location evidence="1">Cell membrane</location>
        <topology evidence="1">Multi-pass membrane protein</topology>
    </subcellularLocation>
</comment>
<keyword evidence="10 11" id="KW-0472">Membrane</keyword>
<feature type="transmembrane region" description="Helical" evidence="11">
    <location>
        <begin position="156"/>
        <end position="174"/>
    </location>
</feature>
<dbReference type="SUPFAM" id="SSF56784">
    <property type="entry name" value="HAD-like"/>
    <property type="match status" value="1"/>
</dbReference>
<evidence type="ECO:0000256" key="3">
    <source>
        <dbReference type="ARBA" id="ARBA00022475"/>
    </source>
</evidence>
<dbReference type="InterPro" id="IPR036412">
    <property type="entry name" value="HAD-like_sf"/>
</dbReference>
<dbReference type="GO" id="GO:0016887">
    <property type="term" value="F:ATP hydrolysis activity"/>
    <property type="evidence" value="ECO:0007669"/>
    <property type="project" value="InterPro"/>
</dbReference>
<dbReference type="AlphaFoldDB" id="A0A3B0UN28"/>
<dbReference type="PROSITE" id="PS50846">
    <property type="entry name" value="HMA_2"/>
    <property type="match status" value="1"/>
</dbReference>
<keyword evidence="5" id="KW-0479">Metal-binding</keyword>
<evidence type="ECO:0000256" key="10">
    <source>
        <dbReference type="ARBA" id="ARBA00023136"/>
    </source>
</evidence>
<dbReference type="PANTHER" id="PTHR43520">
    <property type="entry name" value="ATP7, ISOFORM B"/>
    <property type="match status" value="1"/>
</dbReference>
<feature type="domain" description="HMA" evidence="12">
    <location>
        <begin position="3"/>
        <end position="69"/>
    </location>
</feature>
<dbReference type="InterPro" id="IPR059000">
    <property type="entry name" value="ATPase_P-type_domA"/>
</dbReference>
<dbReference type="CDD" id="cd02094">
    <property type="entry name" value="P-type_ATPase_Cu-like"/>
    <property type="match status" value="1"/>
</dbReference>
<dbReference type="SUPFAM" id="SSF81653">
    <property type="entry name" value="Calcium ATPase, transduction domain A"/>
    <property type="match status" value="1"/>
</dbReference>
<accession>A0A3B0UN28</accession>
<dbReference type="Gene3D" id="3.40.50.1000">
    <property type="entry name" value="HAD superfamily/HAD-like"/>
    <property type="match status" value="1"/>
</dbReference>
<keyword evidence="3" id="KW-1003">Cell membrane</keyword>
<dbReference type="Gene3D" id="3.30.70.100">
    <property type="match status" value="1"/>
</dbReference>
<dbReference type="Gene3D" id="2.70.150.10">
    <property type="entry name" value="Calcium-transporting ATPase, cytoplasmic transduction domain A"/>
    <property type="match status" value="1"/>
</dbReference>
<dbReference type="GO" id="GO:0005886">
    <property type="term" value="C:plasma membrane"/>
    <property type="evidence" value="ECO:0007669"/>
    <property type="project" value="UniProtKB-SubCell"/>
</dbReference>
<dbReference type="InterPro" id="IPR044492">
    <property type="entry name" value="P_typ_ATPase_HD_dom"/>
</dbReference>
<evidence type="ECO:0000256" key="4">
    <source>
        <dbReference type="ARBA" id="ARBA00022692"/>
    </source>
</evidence>
<feature type="transmembrane region" description="Helical" evidence="11">
    <location>
        <begin position="708"/>
        <end position="730"/>
    </location>
</feature>
<keyword evidence="6" id="KW-0547">Nucleotide-binding</keyword>
<dbReference type="EMBL" id="UOES01000042">
    <property type="protein sequence ID" value="VAW25959.1"/>
    <property type="molecule type" value="Genomic_DNA"/>
</dbReference>
<dbReference type="InterPro" id="IPR006121">
    <property type="entry name" value="HMA_dom"/>
</dbReference>
<organism evidence="13">
    <name type="scientific">hydrothermal vent metagenome</name>
    <dbReference type="NCBI Taxonomy" id="652676"/>
    <lineage>
        <taxon>unclassified sequences</taxon>
        <taxon>metagenomes</taxon>
        <taxon>ecological metagenomes</taxon>
    </lineage>
</organism>
<dbReference type="InterPro" id="IPR008250">
    <property type="entry name" value="ATPase_P-typ_transduc_dom_A_sf"/>
</dbReference>
<evidence type="ECO:0000313" key="13">
    <source>
        <dbReference type="EMBL" id="VAW25959.1"/>
    </source>
</evidence>
<keyword evidence="7" id="KW-0067">ATP-binding</keyword>
<dbReference type="Pfam" id="PF00702">
    <property type="entry name" value="Hydrolase"/>
    <property type="match status" value="1"/>
</dbReference>
<evidence type="ECO:0000256" key="1">
    <source>
        <dbReference type="ARBA" id="ARBA00004651"/>
    </source>
</evidence>
<dbReference type="GO" id="GO:0005507">
    <property type="term" value="F:copper ion binding"/>
    <property type="evidence" value="ECO:0007669"/>
    <property type="project" value="TreeGrafter"/>
</dbReference>
<dbReference type="SFLD" id="SFLDS00003">
    <property type="entry name" value="Haloacid_Dehalogenase"/>
    <property type="match status" value="1"/>
</dbReference>
<dbReference type="NCBIfam" id="TIGR01494">
    <property type="entry name" value="ATPase_P-type"/>
    <property type="match status" value="1"/>
</dbReference>
<dbReference type="InterPro" id="IPR027256">
    <property type="entry name" value="P-typ_ATPase_IB"/>
</dbReference>
<dbReference type="NCBIfam" id="TIGR01525">
    <property type="entry name" value="ATPase-IB_hvy"/>
    <property type="match status" value="1"/>
</dbReference>
<dbReference type="NCBIfam" id="TIGR01511">
    <property type="entry name" value="ATPase-IB1_Cu"/>
    <property type="match status" value="1"/>
</dbReference>
<dbReference type="GO" id="GO:0043682">
    <property type="term" value="F:P-type divalent copper transporter activity"/>
    <property type="evidence" value="ECO:0007669"/>
    <property type="project" value="TreeGrafter"/>
</dbReference>
<evidence type="ECO:0000256" key="6">
    <source>
        <dbReference type="ARBA" id="ARBA00022741"/>
    </source>
</evidence>
<name>A0A3B0UN28_9ZZZZ</name>
<dbReference type="SUPFAM" id="SSF81665">
    <property type="entry name" value="Calcium ATPase, transmembrane domain M"/>
    <property type="match status" value="1"/>
</dbReference>
<dbReference type="Pfam" id="PF00122">
    <property type="entry name" value="E1-E2_ATPase"/>
    <property type="match status" value="1"/>
</dbReference>
<dbReference type="GO" id="GO:0055070">
    <property type="term" value="P:copper ion homeostasis"/>
    <property type="evidence" value="ECO:0007669"/>
    <property type="project" value="TreeGrafter"/>
</dbReference>
<gene>
    <name evidence="13" type="ORF">MNBD_BACTEROID06-1295</name>
</gene>
<dbReference type="InterPro" id="IPR023298">
    <property type="entry name" value="ATPase_P-typ_TM_dom_sf"/>
</dbReference>
<evidence type="ECO:0000256" key="9">
    <source>
        <dbReference type="ARBA" id="ARBA00022989"/>
    </source>
</evidence>
<reference evidence="13" key="1">
    <citation type="submission" date="2018-06" db="EMBL/GenBank/DDBJ databases">
        <authorList>
            <person name="Zhirakovskaya E."/>
        </authorList>
    </citation>
    <scope>NUCLEOTIDE SEQUENCE</scope>
</reference>
<evidence type="ECO:0000256" key="11">
    <source>
        <dbReference type="SAM" id="Phobius"/>
    </source>
</evidence>
<dbReference type="InterPro" id="IPR017969">
    <property type="entry name" value="Heavy-metal-associated_CS"/>
</dbReference>
<dbReference type="GO" id="GO:0005524">
    <property type="term" value="F:ATP binding"/>
    <property type="evidence" value="ECO:0007669"/>
    <property type="project" value="UniProtKB-KW"/>
</dbReference>
<dbReference type="InterPro" id="IPR036163">
    <property type="entry name" value="HMA_dom_sf"/>
</dbReference>
<feature type="transmembrane region" description="Helical" evidence="11">
    <location>
        <begin position="186"/>
        <end position="205"/>
    </location>
</feature>
<dbReference type="InterPro" id="IPR018303">
    <property type="entry name" value="ATPase_P-typ_P_site"/>
</dbReference>
<protein>
    <submittedName>
        <fullName evidence="13">Lead, cadmium, zinc and mercury transporting ATPase Copper-translocating P-type ATPase</fullName>
        <ecNumber evidence="13">3.6.3.3</ecNumber>
        <ecNumber evidence="13">3.6.3.4</ecNumber>
    </submittedName>
</protein>
<dbReference type="EC" id="3.6.3.4" evidence="13"/>
<comment type="similarity">
    <text evidence="2">Belongs to the cation transport ATPase (P-type) (TC 3.A.3) family. Type IB subfamily.</text>
</comment>
<dbReference type="SUPFAM" id="SSF55008">
    <property type="entry name" value="HMA, heavy metal-associated domain"/>
    <property type="match status" value="1"/>
</dbReference>
<dbReference type="PRINTS" id="PR00119">
    <property type="entry name" value="CATATPASE"/>
</dbReference>